<reference evidence="1 2" key="1">
    <citation type="journal article" date="2019" name="Indoor Air">
        <title>Impacts of indoor surface finishes on bacterial viability.</title>
        <authorList>
            <person name="Hu J."/>
            <person name="Maamar S.B."/>
            <person name="Glawe A.J."/>
            <person name="Gottel N."/>
            <person name="Gilbert J.A."/>
            <person name="Hartmann E.M."/>
        </authorList>
    </citation>
    <scope>NUCLEOTIDE SEQUENCE [LARGE SCALE GENOMIC DNA]</scope>
    <source>
        <strain evidence="1 2">AF060A6</strain>
    </source>
</reference>
<evidence type="ECO:0000313" key="1">
    <source>
        <dbReference type="EMBL" id="THE09109.1"/>
    </source>
</evidence>
<dbReference type="EMBL" id="SLUB01000106">
    <property type="protein sequence ID" value="THE09109.1"/>
    <property type="molecule type" value="Genomic_DNA"/>
</dbReference>
<comment type="caution">
    <text evidence="1">The sequence shown here is derived from an EMBL/GenBank/DDBJ whole genome shotgun (WGS) entry which is preliminary data.</text>
</comment>
<dbReference type="Gene3D" id="1.10.150.240">
    <property type="entry name" value="Putative phosphatase, domain 2"/>
    <property type="match status" value="1"/>
</dbReference>
<dbReference type="Proteomes" id="UP000306477">
    <property type="component" value="Unassembled WGS sequence"/>
</dbReference>
<dbReference type="AlphaFoldDB" id="A0A4S3PIG9"/>
<dbReference type="SUPFAM" id="SSF56784">
    <property type="entry name" value="HAD-like"/>
    <property type="match status" value="1"/>
</dbReference>
<dbReference type="InterPro" id="IPR023198">
    <property type="entry name" value="PGP-like_dom2"/>
</dbReference>
<evidence type="ECO:0008006" key="3">
    <source>
        <dbReference type="Google" id="ProtNLM"/>
    </source>
</evidence>
<accession>A0A4S3PIG9</accession>
<dbReference type="OrthoDB" id="2856744at2"/>
<keyword evidence="2" id="KW-1185">Reference proteome</keyword>
<sequence>MIGKPNLILDIAGVIATNFSPIFWKDLSSKFNASYDDLIKFRKDIREELWTGKIEEQEFWDRLLKKFPTIDIAYARSKLLTTIKPLPTLEQIPIWSKSAKIHLLSNHRIEWVKHIIDPVQDYIRSITISGDVGFCKPQLDIYIRVNSILDNKKNVLFVDDQEKNLIVARNLGWTTLLADKEGKWIKEVTQRLFSY</sequence>
<proteinExistence type="predicted"/>
<dbReference type="InterPro" id="IPR036412">
    <property type="entry name" value="HAD-like_sf"/>
</dbReference>
<name>A0A4S3PIG9_9BACI</name>
<dbReference type="Gene3D" id="3.40.50.1000">
    <property type="entry name" value="HAD superfamily/HAD-like"/>
    <property type="match status" value="1"/>
</dbReference>
<organism evidence="1 2">
    <name type="scientific">Bacillus timonensis</name>
    <dbReference type="NCBI Taxonomy" id="1033734"/>
    <lineage>
        <taxon>Bacteria</taxon>
        <taxon>Bacillati</taxon>
        <taxon>Bacillota</taxon>
        <taxon>Bacilli</taxon>
        <taxon>Bacillales</taxon>
        <taxon>Bacillaceae</taxon>
        <taxon>Bacillus</taxon>
    </lineage>
</organism>
<dbReference type="RefSeq" id="WP_136381970.1">
    <property type="nucleotide sequence ID" value="NZ_SLUB01000106.1"/>
</dbReference>
<gene>
    <name evidence="1" type="ORF">E1I69_23690</name>
</gene>
<dbReference type="InterPro" id="IPR023214">
    <property type="entry name" value="HAD_sf"/>
</dbReference>
<dbReference type="Pfam" id="PF00702">
    <property type="entry name" value="Hydrolase"/>
    <property type="match status" value="1"/>
</dbReference>
<protein>
    <recommendedName>
        <fullName evidence="3">Haloacid dehalogenase</fullName>
    </recommendedName>
</protein>
<dbReference type="PANTHER" id="PTHR43611">
    <property type="entry name" value="ALPHA-D-GLUCOSE 1-PHOSPHATE PHOSPHATASE"/>
    <property type="match status" value="1"/>
</dbReference>
<evidence type="ECO:0000313" key="2">
    <source>
        <dbReference type="Proteomes" id="UP000306477"/>
    </source>
</evidence>
<dbReference type="PANTHER" id="PTHR43611:SF3">
    <property type="entry name" value="FLAVIN MONONUCLEOTIDE HYDROLASE 1, CHLOROPLATIC"/>
    <property type="match status" value="1"/>
</dbReference>